<evidence type="ECO:0000256" key="8">
    <source>
        <dbReference type="ARBA" id="ARBA00022822"/>
    </source>
</evidence>
<evidence type="ECO:0000256" key="15">
    <source>
        <dbReference type="PIRNR" id="PIRNR001382"/>
    </source>
</evidence>
<evidence type="ECO:0000256" key="2">
    <source>
        <dbReference type="ARBA" id="ARBA00001633"/>
    </source>
</evidence>
<dbReference type="InterPro" id="IPR006221">
    <property type="entry name" value="TrpG/PapA_dom"/>
</dbReference>
<comment type="pathway">
    <text evidence="5 15">Amino-acid biosynthesis; L-tryptophan biosynthesis; L-tryptophan from chorismate: step 1/5.</text>
</comment>
<keyword evidence="9" id="KW-0315">Glutamine amidotransferase</keyword>
<dbReference type="PRINTS" id="PR00096">
    <property type="entry name" value="GATASE"/>
</dbReference>
<evidence type="ECO:0000256" key="10">
    <source>
        <dbReference type="ARBA" id="ARBA00023141"/>
    </source>
</evidence>
<keyword evidence="12 15" id="KW-0456">Lyase</keyword>
<dbReference type="InterPro" id="IPR001240">
    <property type="entry name" value="PRAI_dom"/>
</dbReference>
<comment type="catalytic activity">
    <reaction evidence="1 15">
        <text>N-(5-phospho-beta-D-ribosyl)anthranilate = 1-(2-carboxyphenylamino)-1-deoxy-D-ribulose 5-phosphate</text>
        <dbReference type="Rhea" id="RHEA:21540"/>
        <dbReference type="ChEBI" id="CHEBI:18277"/>
        <dbReference type="ChEBI" id="CHEBI:58613"/>
        <dbReference type="EC" id="5.3.1.24"/>
    </reaction>
</comment>
<dbReference type="GO" id="GO:0000162">
    <property type="term" value="P:L-tryptophan biosynthetic process"/>
    <property type="evidence" value="ECO:0007669"/>
    <property type="project" value="UniProtKB-UniRule"/>
</dbReference>
<dbReference type="SUPFAM" id="SSF52317">
    <property type="entry name" value="Class I glutamine amidotransferase-like"/>
    <property type="match status" value="1"/>
</dbReference>
<dbReference type="GO" id="GO:0004640">
    <property type="term" value="F:phosphoribosylanthranilate isomerase activity"/>
    <property type="evidence" value="ECO:0007669"/>
    <property type="project" value="UniProtKB-UniRule"/>
</dbReference>
<dbReference type="InterPro" id="IPR017926">
    <property type="entry name" value="GATASE"/>
</dbReference>
<dbReference type="PANTHER" id="PTHR43418:SF4">
    <property type="entry name" value="MULTIFUNCTIONAL TRYPTOPHAN BIOSYNTHESIS PROTEIN"/>
    <property type="match status" value="1"/>
</dbReference>
<feature type="compositionally biased region" description="Basic and acidic residues" evidence="16">
    <location>
        <begin position="814"/>
        <end position="835"/>
    </location>
</feature>
<dbReference type="PIRSF" id="PIRSF001382">
    <property type="entry name" value="TrpG-trpC-trpF"/>
    <property type="match status" value="1"/>
</dbReference>
<sequence length="841" mass="92878">MSSPSKSPEITPTNSTLTILIDNYDSFTWNIYQYLSELGAEVQVFRNDQITVEQIEDLCPKNIIISPGPGGPSANVGISRDVISSFAGIVPILGVCLGEQCIVEVFGGKVEYAGEIVHGKTSTIKHDGKGVYTNVPNEISATRYHSLAAQPQTIPDDLEITSWSETNVIMGVRHRDYTIEGIQFHPESILSEHGKTILGNFLKLQGGKWDENPKFCVKSPLAKTFVQKNSIPSILEKIRNQRLTDIKLAKKQPGCSSRDYEKLLSLHATHPLIDFVSRIKQTLPKYPAIFAEVKRASPSKGNIDPSANAAEQALKYAKAGASVISVLTESKWFKGSLNDMRQVRDVLATIPNRPAILRKDFILDTYQIMEARLFGADTILLIVAILTDDQLTKLYKFSKHLGMEPLVEVNNREEMERAVKLGAKVIGVNNRNLHTFDVDMNTTSMLADMVPEGVILAALSGITGRDDVITYRKQGVKALLIGEALMKAKNKRTFIHELLELEESPKPTVKVKAPPSPLVKICGVSTVDAAIAAADAGADFIGLIFAKSKRQVQIDQALEIVSVIREIQSEKAQDKIELTEQSQEDVIKLSGNDDWFKLQASRINNSRKPLLVGVFQNQSLEYITNILDHLKLDLVQLHGDEPLDMAKFLPVPVIKAFHVDNDFTNPTLVTQPGFNALCLLDTKVPLVSNDKEEEAEENKKYIPAGGSGKSFDWNIALKIKESVSKKRIGGKNGFPLILAGGLTPSNVIKAIEKVKPWAVDVSSGVETDGEKDLEKIKDFITNAKSFVYDDDDDDYNDEEDYCEVIGAYEGGENGYDKDGRDDEKDDEQIKQKEDGEIGVAQ</sequence>
<dbReference type="PANTHER" id="PTHR43418">
    <property type="entry name" value="MULTIFUNCTIONAL TRYPTOPHAN BIOSYNTHESIS PROTEIN-RELATED"/>
    <property type="match status" value="1"/>
</dbReference>
<evidence type="ECO:0000259" key="18">
    <source>
        <dbReference type="Pfam" id="PF00218"/>
    </source>
</evidence>
<comment type="pathway">
    <text evidence="4 15">Amino-acid biosynthesis; L-tryptophan biosynthesis; L-tryptophan from chorismate: step 4/5.</text>
</comment>
<keyword evidence="6 15" id="KW-0028">Amino-acid biosynthesis</keyword>
<dbReference type="GO" id="GO:0004049">
    <property type="term" value="F:anthranilate synthase activity"/>
    <property type="evidence" value="ECO:0007669"/>
    <property type="project" value="UniProtKB-UniRule"/>
</dbReference>
<evidence type="ECO:0000259" key="19">
    <source>
        <dbReference type="Pfam" id="PF00697"/>
    </source>
</evidence>
<dbReference type="Pfam" id="PF00218">
    <property type="entry name" value="IGPS"/>
    <property type="match status" value="1"/>
</dbReference>
<dbReference type="OrthoDB" id="524799at2759"/>
<proteinExistence type="inferred from homology"/>
<evidence type="ECO:0000256" key="9">
    <source>
        <dbReference type="ARBA" id="ARBA00022962"/>
    </source>
</evidence>
<dbReference type="HAMAP" id="MF_00135">
    <property type="entry name" value="PRAI"/>
    <property type="match status" value="1"/>
</dbReference>
<keyword evidence="11 15" id="KW-0413">Isomerase</keyword>
<evidence type="ECO:0000313" key="21">
    <source>
        <dbReference type="Proteomes" id="UP000439903"/>
    </source>
</evidence>
<keyword evidence="21" id="KW-1185">Reference proteome</keyword>
<comment type="catalytic activity">
    <reaction evidence="2 15">
        <text>1-(2-carboxyphenylamino)-1-deoxy-D-ribulose 5-phosphate + H(+) = (1S,2R)-1-C-(indol-3-yl)glycerol 3-phosphate + CO2 + H2O</text>
        <dbReference type="Rhea" id="RHEA:23476"/>
        <dbReference type="ChEBI" id="CHEBI:15377"/>
        <dbReference type="ChEBI" id="CHEBI:15378"/>
        <dbReference type="ChEBI" id="CHEBI:16526"/>
        <dbReference type="ChEBI" id="CHEBI:58613"/>
        <dbReference type="ChEBI" id="CHEBI:58866"/>
        <dbReference type="EC" id="4.1.1.48"/>
    </reaction>
</comment>
<dbReference type="InterPro" id="IPR016302">
    <property type="entry name" value="Anthranilate_synth_II"/>
</dbReference>
<name>A0A8H4A1F4_GIGMA</name>
<evidence type="ECO:0000256" key="7">
    <source>
        <dbReference type="ARBA" id="ARBA00022793"/>
    </source>
</evidence>
<dbReference type="NCBIfam" id="NF001377">
    <property type="entry name" value="PRK00278.2-4"/>
    <property type="match status" value="1"/>
</dbReference>
<dbReference type="FunFam" id="3.40.50.880:FF:000031">
    <property type="entry name" value="Multifunctional tryptophan biosynthesis protein"/>
    <property type="match status" value="1"/>
</dbReference>
<dbReference type="EC" id="4.1.1.48" evidence="15"/>
<dbReference type="PROSITE" id="PS51273">
    <property type="entry name" value="GATASE_TYPE_1"/>
    <property type="match status" value="1"/>
</dbReference>
<dbReference type="InterPro" id="IPR029062">
    <property type="entry name" value="Class_I_gatase-like"/>
</dbReference>
<keyword evidence="8 15" id="KW-0822">Tryptophan biosynthesis</keyword>
<evidence type="ECO:0000256" key="1">
    <source>
        <dbReference type="ARBA" id="ARBA00001164"/>
    </source>
</evidence>
<feature type="region of interest" description="Disordered" evidence="16">
    <location>
        <begin position="806"/>
        <end position="841"/>
    </location>
</feature>
<comment type="function">
    <text evidence="15">Trifunctional enzyme bearing the Gln amidotransferase (GATase) domain of anthranilate synthase, indole-glycerolphosphate synthase, and phosphoribosylanthranilate isomerase activities.</text>
</comment>
<feature type="domain" description="N-(5'phosphoribosyl) anthranilate isomerase (PRAI)" evidence="19">
    <location>
        <begin position="585"/>
        <end position="781"/>
    </location>
</feature>
<keyword evidence="13" id="KW-0511">Multifunctional enzyme</keyword>
<comment type="pathway">
    <text evidence="3 15">Amino-acid biosynthesis; L-tryptophan biosynthesis; L-tryptophan from chorismate: step 3/5.</text>
</comment>
<evidence type="ECO:0000256" key="4">
    <source>
        <dbReference type="ARBA" id="ARBA00004696"/>
    </source>
</evidence>
<evidence type="ECO:0000256" key="6">
    <source>
        <dbReference type="ARBA" id="ARBA00022605"/>
    </source>
</evidence>
<dbReference type="UniPathway" id="UPA00035">
    <property type="reaction ID" value="UER00040"/>
</dbReference>
<feature type="domain" description="Indole-3-glycerol phosphate synthase" evidence="18">
    <location>
        <begin position="235"/>
        <end position="498"/>
    </location>
</feature>
<dbReference type="PRINTS" id="PR00097">
    <property type="entry name" value="ANTSNTHASEII"/>
</dbReference>
<dbReference type="SUPFAM" id="SSF51366">
    <property type="entry name" value="Ribulose-phoshate binding barrel"/>
    <property type="match status" value="2"/>
</dbReference>
<comment type="caution">
    <text evidence="20">The sequence shown here is derived from an EMBL/GenBank/DDBJ whole genome shotgun (WGS) entry which is preliminary data.</text>
</comment>
<dbReference type="GO" id="GO:0004425">
    <property type="term" value="F:indole-3-glycerol-phosphate synthase activity"/>
    <property type="evidence" value="ECO:0007669"/>
    <property type="project" value="UniProtKB-UniRule"/>
</dbReference>
<dbReference type="Gene3D" id="3.40.50.880">
    <property type="match status" value="1"/>
</dbReference>
<dbReference type="InterPro" id="IPR013798">
    <property type="entry name" value="Indole-3-glycerol_P_synth_dom"/>
</dbReference>
<dbReference type="Pfam" id="PF00117">
    <property type="entry name" value="GATase"/>
    <property type="match status" value="1"/>
</dbReference>
<dbReference type="EC" id="5.3.1.24" evidence="15"/>
<evidence type="ECO:0000256" key="5">
    <source>
        <dbReference type="ARBA" id="ARBA00004873"/>
    </source>
</evidence>
<evidence type="ECO:0000256" key="14">
    <source>
        <dbReference type="ARBA" id="ARBA00047683"/>
    </source>
</evidence>
<dbReference type="HAMAP" id="MF_00134_B">
    <property type="entry name" value="IGPS_B"/>
    <property type="match status" value="1"/>
</dbReference>
<gene>
    <name evidence="20" type="ORF">F8M41_011709</name>
</gene>
<dbReference type="Proteomes" id="UP000439903">
    <property type="component" value="Unassembled WGS sequence"/>
</dbReference>
<dbReference type="Gene3D" id="3.20.20.70">
    <property type="entry name" value="Aldolase class I"/>
    <property type="match status" value="2"/>
</dbReference>
<dbReference type="FunFam" id="3.20.20.70:FF:000136">
    <property type="entry name" value="Multifunctional tryptophan biosynthesis protein"/>
    <property type="match status" value="1"/>
</dbReference>
<dbReference type="NCBIfam" id="TIGR00566">
    <property type="entry name" value="trpG_papA"/>
    <property type="match status" value="1"/>
</dbReference>
<dbReference type="InterPro" id="IPR050472">
    <property type="entry name" value="Anth_synth/Amidotransfase"/>
</dbReference>
<keyword evidence="7 15" id="KW-0210">Decarboxylase</keyword>
<evidence type="ECO:0000256" key="3">
    <source>
        <dbReference type="ARBA" id="ARBA00004664"/>
    </source>
</evidence>
<dbReference type="CDD" id="cd01743">
    <property type="entry name" value="GATase1_Anthranilate_Synthase"/>
    <property type="match status" value="1"/>
</dbReference>
<dbReference type="GO" id="GO:0005829">
    <property type="term" value="C:cytosol"/>
    <property type="evidence" value="ECO:0007669"/>
    <property type="project" value="TreeGrafter"/>
</dbReference>
<accession>A0A8H4A1F4</accession>
<evidence type="ECO:0000256" key="16">
    <source>
        <dbReference type="SAM" id="MobiDB-lite"/>
    </source>
</evidence>
<dbReference type="EMBL" id="WTPW01002393">
    <property type="protein sequence ID" value="KAF0383845.1"/>
    <property type="molecule type" value="Genomic_DNA"/>
</dbReference>
<comment type="catalytic activity">
    <reaction evidence="14 15">
        <text>chorismate + L-glutamine = anthranilate + pyruvate + L-glutamate + H(+)</text>
        <dbReference type="Rhea" id="RHEA:21732"/>
        <dbReference type="ChEBI" id="CHEBI:15361"/>
        <dbReference type="ChEBI" id="CHEBI:15378"/>
        <dbReference type="ChEBI" id="CHEBI:16567"/>
        <dbReference type="ChEBI" id="CHEBI:29748"/>
        <dbReference type="ChEBI" id="CHEBI:29985"/>
        <dbReference type="ChEBI" id="CHEBI:58359"/>
        <dbReference type="EC" id="4.1.3.27"/>
    </reaction>
</comment>
<evidence type="ECO:0000256" key="13">
    <source>
        <dbReference type="ARBA" id="ARBA00023268"/>
    </source>
</evidence>
<keyword evidence="10 15" id="KW-0057">Aromatic amino acid biosynthesis</keyword>
<protein>
    <recommendedName>
        <fullName evidence="15">Multifunctional tryptophan biosynthesis protein</fullName>
    </recommendedName>
    <domain>
        <recommendedName>
            <fullName evidence="15">Anthranilate synthase component 2</fullName>
            <shortName evidence="15">AS</shortName>
            <ecNumber evidence="15">4.1.3.27</ecNumber>
        </recommendedName>
        <alternativeName>
            <fullName evidence="15">Anthranilate synthase, glutamine amidotransferase component</fullName>
        </alternativeName>
    </domain>
    <domain>
        <recommendedName>
            <fullName evidence="15">Indole-3-glycerol phosphate synthase</fullName>
            <shortName evidence="15">IGPS</shortName>
            <ecNumber evidence="15">4.1.1.48</ecNumber>
        </recommendedName>
    </domain>
    <domain>
        <recommendedName>
            <fullName evidence="15">N-(5'-phosphoribosyl)anthranilate isomerase</fullName>
            <shortName evidence="15">PRAI</shortName>
            <ecNumber evidence="15">5.3.1.24</ecNumber>
        </recommendedName>
    </domain>
</protein>
<dbReference type="Pfam" id="PF00697">
    <property type="entry name" value="PRAI"/>
    <property type="match status" value="1"/>
</dbReference>
<organism evidence="20 21">
    <name type="scientific">Gigaspora margarita</name>
    <dbReference type="NCBI Taxonomy" id="4874"/>
    <lineage>
        <taxon>Eukaryota</taxon>
        <taxon>Fungi</taxon>
        <taxon>Fungi incertae sedis</taxon>
        <taxon>Mucoromycota</taxon>
        <taxon>Glomeromycotina</taxon>
        <taxon>Glomeromycetes</taxon>
        <taxon>Diversisporales</taxon>
        <taxon>Gigasporaceae</taxon>
        <taxon>Gigaspora</taxon>
    </lineage>
</organism>
<dbReference type="CDD" id="cd00405">
    <property type="entry name" value="PRAI"/>
    <property type="match status" value="1"/>
</dbReference>
<evidence type="ECO:0000256" key="11">
    <source>
        <dbReference type="ARBA" id="ARBA00023235"/>
    </source>
</evidence>
<reference evidence="20 21" key="1">
    <citation type="journal article" date="2019" name="Environ. Microbiol.">
        <title>At the nexus of three kingdoms: the genome of the mycorrhizal fungus Gigaspora margarita provides insights into plant, endobacterial and fungal interactions.</title>
        <authorList>
            <person name="Venice F."/>
            <person name="Ghignone S."/>
            <person name="Salvioli di Fossalunga A."/>
            <person name="Amselem J."/>
            <person name="Novero M."/>
            <person name="Xianan X."/>
            <person name="Sedzielewska Toro K."/>
            <person name="Morin E."/>
            <person name="Lipzen A."/>
            <person name="Grigoriev I.V."/>
            <person name="Henrissat B."/>
            <person name="Martin F.M."/>
            <person name="Bonfante P."/>
        </authorList>
    </citation>
    <scope>NUCLEOTIDE SEQUENCE [LARGE SCALE GENOMIC DNA]</scope>
    <source>
        <strain evidence="20 21">BEG34</strain>
    </source>
</reference>
<feature type="domain" description="Glutamine amidotransferase" evidence="17">
    <location>
        <begin position="20"/>
        <end position="202"/>
    </location>
</feature>
<evidence type="ECO:0000313" key="20">
    <source>
        <dbReference type="EMBL" id="KAF0383845.1"/>
    </source>
</evidence>
<dbReference type="InterPro" id="IPR013785">
    <property type="entry name" value="Aldolase_TIM"/>
</dbReference>
<dbReference type="CDD" id="cd00331">
    <property type="entry name" value="IGPS"/>
    <property type="match status" value="1"/>
</dbReference>
<dbReference type="InterPro" id="IPR011060">
    <property type="entry name" value="RibuloseP-bd_barrel"/>
</dbReference>
<evidence type="ECO:0000259" key="17">
    <source>
        <dbReference type="Pfam" id="PF00117"/>
    </source>
</evidence>
<dbReference type="EC" id="4.1.3.27" evidence="15"/>
<evidence type="ECO:0000256" key="12">
    <source>
        <dbReference type="ARBA" id="ARBA00023239"/>
    </source>
</evidence>
<dbReference type="AlphaFoldDB" id="A0A8H4A1F4"/>